<feature type="compositionally biased region" description="Basic and acidic residues" evidence="3">
    <location>
        <begin position="27"/>
        <end position="50"/>
    </location>
</feature>
<dbReference type="InterPro" id="IPR007592">
    <property type="entry name" value="GEBP"/>
</dbReference>
<comment type="similarity">
    <text evidence="1">Belongs to the GeBP family.</text>
</comment>
<name>A0AAD8SUA1_LOLMU</name>
<feature type="coiled-coil region" evidence="2">
    <location>
        <begin position="82"/>
        <end position="109"/>
    </location>
</feature>
<dbReference type="Proteomes" id="UP001231189">
    <property type="component" value="Unassembled WGS sequence"/>
</dbReference>
<dbReference type="Pfam" id="PF04504">
    <property type="entry name" value="GeBP-like_DBD"/>
    <property type="match status" value="1"/>
</dbReference>
<keyword evidence="2" id="KW-0175">Coiled coil</keyword>
<feature type="region of interest" description="Disordered" evidence="3">
    <location>
        <begin position="1"/>
        <end position="50"/>
    </location>
</feature>
<feature type="domain" description="Glabrous enhancer-binding protein-like DBD" evidence="4">
    <location>
        <begin position="50"/>
        <end position="137"/>
    </location>
</feature>
<sequence>MAPTPSSPQTSSHLYLLTQSQDPAEVDQPRRDDPDRDISAEPAKKRQRHEWAAGDELTILEAVLDYRRKHKKLPKRIDNVFFEELAERLEGRTRQLAQVKDKLKSLERRYFSPAAHRDASDSGHGKCLNKLSAEIWGVVLPAAAASRDHDDKGGHRPAEMAAMYPLVAQKVDALASVQPAATRLFPLLDRNEVGLIEKELEKIGWSEMGVERKLEKMLRKASKKNASKKK</sequence>
<dbReference type="InterPro" id="IPR053932">
    <property type="entry name" value="GeBP-like_DBD"/>
</dbReference>
<evidence type="ECO:0000256" key="1">
    <source>
        <dbReference type="ARBA" id="ARBA00010820"/>
    </source>
</evidence>
<comment type="caution">
    <text evidence="6">The sequence shown here is derived from an EMBL/GenBank/DDBJ whole genome shotgun (WGS) entry which is preliminary data.</text>
</comment>
<protein>
    <recommendedName>
        <fullName evidence="4">Glabrous enhancer-binding protein-like DBD domain-containing protein</fullName>
    </recommendedName>
</protein>
<evidence type="ECO:0000313" key="7">
    <source>
        <dbReference type="Proteomes" id="UP001231189"/>
    </source>
</evidence>
<evidence type="ECO:0000259" key="4">
    <source>
        <dbReference type="Pfam" id="PF04504"/>
    </source>
</evidence>
<accession>A0AAD8SUA1</accession>
<organism evidence="6 7">
    <name type="scientific">Lolium multiflorum</name>
    <name type="common">Italian ryegrass</name>
    <name type="synonym">Lolium perenne subsp. multiflorum</name>
    <dbReference type="NCBI Taxonomy" id="4521"/>
    <lineage>
        <taxon>Eukaryota</taxon>
        <taxon>Viridiplantae</taxon>
        <taxon>Streptophyta</taxon>
        <taxon>Embryophyta</taxon>
        <taxon>Tracheophyta</taxon>
        <taxon>Spermatophyta</taxon>
        <taxon>Magnoliopsida</taxon>
        <taxon>Liliopsida</taxon>
        <taxon>Poales</taxon>
        <taxon>Poaceae</taxon>
        <taxon>BOP clade</taxon>
        <taxon>Pooideae</taxon>
        <taxon>Poodae</taxon>
        <taxon>Poeae</taxon>
        <taxon>Poeae Chloroplast Group 2 (Poeae type)</taxon>
        <taxon>Loliodinae</taxon>
        <taxon>Loliinae</taxon>
        <taxon>Lolium</taxon>
    </lineage>
</organism>
<dbReference type="GO" id="GO:0006355">
    <property type="term" value="P:regulation of DNA-templated transcription"/>
    <property type="evidence" value="ECO:0007669"/>
    <property type="project" value="InterPro"/>
</dbReference>
<evidence type="ECO:0000313" key="6">
    <source>
        <dbReference type="EMBL" id="KAK1663741.1"/>
    </source>
</evidence>
<dbReference type="EMBL" id="JAUUTY010001018">
    <property type="protein sequence ID" value="KAK1564232.1"/>
    <property type="molecule type" value="Genomic_DNA"/>
</dbReference>
<feature type="compositionally biased region" description="Polar residues" evidence="3">
    <location>
        <begin position="7"/>
        <end position="22"/>
    </location>
</feature>
<keyword evidence="7" id="KW-1185">Reference proteome</keyword>
<dbReference type="PANTHER" id="PTHR31662">
    <property type="entry name" value="BNAANNG10740D PROTEIN-RELATED"/>
    <property type="match status" value="1"/>
</dbReference>
<dbReference type="GO" id="GO:0005634">
    <property type="term" value="C:nucleus"/>
    <property type="evidence" value="ECO:0007669"/>
    <property type="project" value="TreeGrafter"/>
</dbReference>
<evidence type="ECO:0000256" key="3">
    <source>
        <dbReference type="SAM" id="MobiDB-lite"/>
    </source>
</evidence>
<gene>
    <name evidence="5" type="ORF">QYE76_048176</name>
    <name evidence="6" type="ORF">QYE76_051900</name>
</gene>
<proteinExistence type="inferred from homology"/>
<dbReference type="PANTHER" id="PTHR31662:SF106">
    <property type="entry name" value="MYB-LIKE DOMAIN-CONTAINING PROTEIN"/>
    <property type="match status" value="1"/>
</dbReference>
<evidence type="ECO:0000256" key="2">
    <source>
        <dbReference type="SAM" id="Coils"/>
    </source>
</evidence>
<reference evidence="6" key="1">
    <citation type="submission" date="2023-07" db="EMBL/GenBank/DDBJ databases">
        <title>A chromosome-level genome assembly of Lolium multiflorum.</title>
        <authorList>
            <person name="Chen Y."/>
            <person name="Copetti D."/>
            <person name="Kolliker R."/>
            <person name="Studer B."/>
        </authorList>
    </citation>
    <scope>NUCLEOTIDE SEQUENCE</scope>
    <source>
        <strain evidence="6">02402/16</strain>
        <tissue evidence="6">Leaf</tissue>
    </source>
</reference>
<dbReference type="EMBL" id="JAUUTY010000003">
    <property type="protein sequence ID" value="KAK1663741.1"/>
    <property type="molecule type" value="Genomic_DNA"/>
</dbReference>
<evidence type="ECO:0000313" key="5">
    <source>
        <dbReference type="EMBL" id="KAK1564232.1"/>
    </source>
</evidence>
<dbReference type="AlphaFoldDB" id="A0AAD8SUA1"/>